<sequence>MSSRTWHFIPTILCVEKIWASKQNVQDVQNNFSNMVFYNNISTSTLPHGILPLPNPHQVDPVHARIGIQNWVTLGICGRGMLLDLISHQTSISPSKTLPYEHVVPVSWEYMLTPLIHLLSSSLWSMHPISMHELEECAKAQGVKFR</sequence>
<evidence type="ECO:0000313" key="1">
    <source>
        <dbReference type="EMBL" id="KAJ7308641.1"/>
    </source>
</evidence>
<protein>
    <submittedName>
        <fullName evidence="1">Uncharacterized protein</fullName>
    </submittedName>
</protein>
<proteinExistence type="predicted"/>
<organism evidence="1 2">
    <name type="scientific">Mycena albidolilacea</name>
    <dbReference type="NCBI Taxonomy" id="1033008"/>
    <lineage>
        <taxon>Eukaryota</taxon>
        <taxon>Fungi</taxon>
        <taxon>Dikarya</taxon>
        <taxon>Basidiomycota</taxon>
        <taxon>Agaricomycotina</taxon>
        <taxon>Agaricomycetes</taxon>
        <taxon>Agaricomycetidae</taxon>
        <taxon>Agaricales</taxon>
        <taxon>Marasmiineae</taxon>
        <taxon>Mycenaceae</taxon>
        <taxon>Mycena</taxon>
    </lineage>
</organism>
<comment type="caution">
    <text evidence="1">The sequence shown here is derived from an EMBL/GenBank/DDBJ whole genome shotgun (WGS) entry which is preliminary data.</text>
</comment>
<reference evidence="1" key="1">
    <citation type="submission" date="2023-03" db="EMBL/GenBank/DDBJ databases">
        <title>Massive genome expansion in bonnet fungi (Mycena s.s.) driven by repeated elements and novel gene families across ecological guilds.</title>
        <authorList>
            <consortium name="Lawrence Berkeley National Laboratory"/>
            <person name="Harder C.B."/>
            <person name="Miyauchi S."/>
            <person name="Viragh M."/>
            <person name="Kuo A."/>
            <person name="Thoen E."/>
            <person name="Andreopoulos B."/>
            <person name="Lu D."/>
            <person name="Skrede I."/>
            <person name="Drula E."/>
            <person name="Henrissat B."/>
            <person name="Morin E."/>
            <person name="Kohler A."/>
            <person name="Barry K."/>
            <person name="LaButti K."/>
            <person name="Morin E."/>
            <person name="Salamov A."/>
            <person name="Lipzen A."/>
            <person name="Mereny Z."/>
            <person name="Hegedus B."/>
            <person name="Baldrian P."/>
            <person name="Stursova M."/>
            <person name="Weitz H."/>
            <person name="Taylor A."/>
            <person name="Grigoriev I.V."/>
            <person name="Nagy L.G."/>
            <person name="Martin F."/>
            <person name="Kauserud H."/>
        </authorList>
    </citation>
    <scope>NUCLEOTIDE SEQUENCE</scope>
    <source>
        <strain evidence="1">CBHHK002</strain>
    </source>
</reference>
<dbReference type="AlphaFoldDB" id="A0AAD6Z5B9"/>
<name>A0AAD6Z5B9_9AGAR</name>
<evidence type="ECO:0000313" key="2">
    <source>
        <dbReference type="Proteomes" id="UP001218218"/>
    </source>
</evidence>
<dbReference type="Proteomes" id="UP001218218">
    <property type="component" value="Unassembled WGS sequence"/>
</dbReference>
<gene>
    <name evidence="1" type="ORF">DFH08DRAFT_1051062</name>
</gene>
<keyword evidence="2" id="KW-1185">Reference proteome</keyword>
<accession>A0AAD6Z5B9</accession>
<dbReference type="EMBL" id="JARIHO010000085">
    <property type="protein sequence ID" value="KAJ7308641.1"/>
    <property type="molecule type" value="Genomic_DNA"/>
</dbReference>